<dbReference type="GO" id="GO:0016209">
    <property type="term" value="F:antioxidant activity"/>
    <property type="evidence" value="ECO:0007669"/>
    <property type="project" value="InterPro"/>
</dbReference>
<evidence type="ECO:0000259" key="1">
    <source>
        <dbReference type="Pfam" id="PF00578"/>
    </source>
</evidence>
<dbReference type="AlphaFoldDB" id="A0A7H1MXI5"/>
<dbReference type="GO" id="GO:0016491">
    <property type="term" value="F:oxidoreductase activity"/>
    <property type="evidence" value="ECO:0007669"/>
    <property type="project" value="InterPro"/>
</dbReference>
<dbReference type="EMBL" id="CP053923">
    <property type="protein sequence ID" value="QNT68171.1"/>
    <property type="molecule type" value="Genomic_DNA"/>
</dbReference>
<name>A0A7H1MXI5_9PROT</name>
<dbReference type="InterPro" id="IPR000866">
    <property type="entry name" value="AhpC/TSA"/>
</dbReference>
<dbReference type="Proteomes" id="UP000516369">
    <property type="component" value="Chromosome"/>
</dbReference>
<keyword evidence="3" id="KW-1185">Reference proteome</keyword>
<evidence type="ECO:0000313" key="3">
    <source>
        <dbReference type="Proteomes" id="UP000516369"/>
    </source>
</evidence>
<gene>
    <name evidence="2" type="ORF">HQ394_00815</name>
</gene>
<reference evidence="2 3" key="1">
    <citation type="submission" date="2020-05" db="EMBL/GenBank/DDBJ databases">
        <title>Complete closed genome sequence of Defluviicoccus vanus.</title>
        <authorList>
            <person name="Bessarab I."/>
            <person name="Arumugam K."/>
            <person name="Maszenan A.M."/>
            <person name="Seviour R.J."/>
            <person name="Williams R.B."/>
        </authorList>
    </citation>
    <scope>NUCLEOTIDE SEQUENCE [LARGE SCALE GENOMIC DNA]</scope>
    <source>
        <strain evidence="2 3">Ben 114</strain>
    </source>
</reference>
<protein>
    <submittedName>
        <fullName evidence="2">Redoxin domain-containing protein</fullName>
    </submittedName>
</protein>
<dbReference type="Gene3D" id="3.40.30.10">
    <property type="entry name" value="Glutaredoxin"/>
    <property type="match status" value="1"/>
</dbReference>
<dbReference type="SUPFAM" id="SSF52833">
    <property type="entry name" value="Thioredoxin-like"/>
    <property type="match status" value="1"/>
</dbReference>
<proteinExistence type="predicted"/>
<dbReference type="RefSeq" id="WP_190261613.1">
    <property type="nucleotide sequence ID" value="NZ_CP053923.1"/>
</dbReference>
<feature type="domain" description="Alkyl hydroperoxide reductase subunit C/ Thiol specific antioxidant" evidence="1">
    <location>
        <begin position="44"/>
        <end position="187"/>
    </location>
</feature>
<accession>A0A7H1MXI5</accession>
<dbReference type="Pfam" id="PF00578">
    <property type="entry name" value="AhpC-TSA"/>
    <property type="match status" value="1"/>
</dbReference>
<dbReference type="InterPro" id="IPR036249">
    <property type="entry name" value="Thioredoxin-like_sf"/>
</dbReference>
<sequence>MARQCASGFGAPGDPAAAARDAELAHALTWLTEAGIFTQAVQMGEMVPDFTVPDCHGGTIELQGLLDRGPLVLLFALSLDIADACRALTQLQEALPAIEATGAHLAVLSAALPAAARATSEALHIAFPIGHDAGNHVAQLFGLTYQPPEPSDRWCLRLGLPPAALPPDHLFVLPATYVIDSDGVAEYAVLEADLRHRVRIADLLRALSPLSSRR</sequence>
<dbReference type="KEGG" id="dvn:HQ394_00815"/>
<organism evidence="2 3">
    <name type="scientific">Defluviicoccus vanus</name>
    <dbReference type="NCBI Taxonomy" id="111831"/>
    <lineage>
        <taxon>Bacteria</taxon>
        <taxon>Pseudomonadati</taxon>
        <taxon>Pseudomonadota</taxon>
        <taxon>Alphaproteobacteria</taxon>
        <taxon>Rhodospirillales</taxon>
        <taxon>Rhodospirillaceae</taxon>
        <taxon>Defluviicoccus</taxon>
    </lineage>
</organism>
<evidence type="ECO:0000313" key="2">
    <source>
        <dbReference type="EMBL" id="QNT68171.1"/>
    </source>
</evidence>